<keyword evidence="1" id="KW-0808">Transferase</keyword>
<keyword evidence="4" id="KW-0255">Endonuclease</keyword>
<evidence type="ECO:0000256" key="3">
    <source>
        <dbReference type="ARBA" id="ARBA00022722"/>
    </source>
</evidence>
<feature type="non-terminal residue" evidence="8">
    <location>
        <position position="1"/>
    </location>
</feature>
<feature type="non-terminal residue" evidence="8">
    <location>
        <position position="159"/>
    </location>
</feature>
<dbReference type="InterPro" id="IPR050951">
    <property type="entry name" value="Retrovirus_Pol_polyprotein"/>
</dbReference>
<evidence type="ECO:0000256" key="6">
    <source>
        <dbReference type="ARBA" id="ARBA00022918"/>
    </source>
</evidence>
<keyword evidence="5" id="KW-0378">Hydrolase</keyword>
<protein>
    <submittedName>
        <fullName evidence="8">Retrovirus-related Pol polyprotein from transposon 17.6</fullName>
    </submittedName>
</protein>
<dbReference type="PANTHER" id="PTHR37984:SF14">
    <property type="entry name" value="RIBONUCLEASE H"/>
    <property type="match status" value="1"/>
</dbReference>
<dbReference type="EMBL" id="GBHO01019568">
    <property type="protein sequence ID" value="JAG24036.1"/>
    <property type="molecule type" value="Transcribed_RNA"/>
</dbReference>
<keyword evidence="6" id="KW-0695">RNA-directed DNA polymerase</keyword>
<keyword evidence="3" id="KW-0540">Nuclease</keyword>
<reference evidence="8" key="2">
    <citation type="submission" date="2014-07" db="EMBL/GenBank/DDBJ databases">
        <authorList>
            <person name="Hull J."/>
        </authorList>
    </citation>
    <scope>NUCLEOTIDE SEQUENCE</scope>
</reference>
<dbReference type="GO" id="GO:0004519">
    <property type="term" value="F:endonuclease activity"/>
    <property type="evidence" value="ECO:0007669"/>
    <property type="project" value="UniProtKB-KW"/>
</dbReference>
<evidence type="ECO:0000256" key="1">
    <source>
        <dbReference type="ARBA" id="ARBA00022679"/>
    </source>
</evidence>
<gene>
    <name evidence="8" type="primary">pol_156</name>
    <name evidence="8" type="ORF">CM83_101858</name>
</gene>
<dbReference type="FunFam" id="3.10.20.370:FF:000001">
    <property type="entry name" value="Retrovirus-related Pol polyprotein from transposon 17.6-like protein"/>
    <property type="match status" value="1"/>
</dbReference>
<feature type="domain" description="Reverse transcriptase RNase H-like" evidence="7">
    <location>
        <begin position="1"/>
        <end position="91"/>
    </location>
</feature>
<keyword evidence="2" id="KW-0548">Nucleotidyltransferase</keyword>
<dbReference type="PANTHER" id="PTHR37984">
    <property type="entry name" value="PROTEIN CBG26694"/>
    <property type="match status" value="1"/>
</dbReference>
<evidence type="ECO:0000259" key="7">
    <source>
        <dbReference type="Pfam" id="PF17917"/>
    </source>
</evidence>
<dbReference type="Pfam" id="PF17917">
    <property type="entry name" value="RT_RNaseH"/>
    <property type="match status" value="1"/>
</dbReference>
<dbReference type="InterPro" id="IPR043502">
    <property type="entry name" value="DNA/RNA_pol_sf"/>
</dbReference>
<reference evidence="8" key="1">
    <citation type="journal article" date="2014" name="PLoS ONE">
        <title>Transcriptome-Based Identification of ABC Transporters in the Western Tarnished Plant Bug Lygus hesperus.</title>
        <authorList>
            <person name="Hull J.J."/>
            <person name="Chaney K."/>
            <person name="Geib S.M."/>
            <person name="Fabrick J.A."/>
            <person name="Brent C.S."/>
            <person name="Walsh D."/>
            <person name="Lavine L.C."/>
        </authorList>
    </citation>
    <scope>NUCLEOTIDE SEQUENCE</scope>
</reference>
<dbReference type="AlphaFoldDB" id="A0A0A9XXC5"/>
<evidence type="ECO:0000313" key="8">
    <source>
        <dbReference type="EMBL" id="JAG24036.1"/>
    </source>
</evidence>
<evidence type="ECO:0000256" key="2">
    <source>
        <dbReference type="ARBA" id="ARBA00022695"/>
    </source>
</evidence>
<proteinExistence type="predicted"/>
<sequence>VLAHLMPDGTERPIEFASRTLTKSERNYSVLDKEALAIKWAVQKFFHYLYGRRFVLFTDHQPLIHIFSKRNQLPVLSATRLLHYALFLQMFDFDIKYRRSEHNGNADALSRMPQNSSELFTMDDVELFQLKQLNQLPLTCKDISKATVADQEMRELYDR</sequence>
<organism evidence="8">
    <name type="scientific">Lygus hesperus</name>
    <name type="common">Western plant bug</name>
    <dbReference type="NCBI Taxonomy" id="30085"/>
    <lineage>
        <taxon>Eukaryota</taxon>
        <taxon>Metazoa</taxon>
        <taxon>Ecdysozoa</taxon>
        <taxon>Arthropoda</taxon>
        <taxon>Hexapoda</taxon>
        <taxon>Insecta</taxon>
        <taxon>Pterygota</taxon>
        <taxon>Neoptera</taxon>
        <taxon>Paraneoptera</taxon>
        <taxon>Hemiptera</taxon>
        <taxon>Heteroptera</taxon>
        <taxon>Panheteroptera</taxon>
        <taxon>Cimicomorpha</taxon>
        <taxon>Miridae</taxon>
        <taxon>Mirini</taxon>
        <taxon>Lygus</taxon>
    </lineage>
</organism>
<dbReference type="GO" id="GO:0016787">
    <property type="term" value="F:hydrolase activity"/>
    <property type="evidence" value="ECO:0007669"/>
    <property type="project" value="UniProtKB-KW"/>
</dbReference>
<dbReference type="CDD" id="cd09274">
    <property type="entry name" value="RNase_HI_RT_Ty3"/>
    <property type="match status" value="1"/>
</dbReference>
<evidence type="ECO:0000256" key="5">
    <source>
        <dbReference type="ARBA" id="ARBA00022801"/>
    </source>
</evidence>
<dbReference type="SUPFAM" id="SSF56672">
    <property type="entry name" value="DNA/RNA polymerases"/>
    <property type="match status" value="1"/>
</dbReference>
<evidence type="ECO:0000256" key="4">
    <source>
        <dbReference type="ARBA" id="ARBA00022759"/>
    </source>
</evidence>
<dbReference type="GO" id="GO:0003964">
    <property type="term" value="F:RNA-directed DNA polymerase activity"/>
    <property type="evidence" value="ECO:0007669"/>
    <property type="project" value="UniProtKB-KW"/>
</dbReference>
<name>A0A0A9XXC5_LYGHE</name>
<dbReference type="InterPro" id="IPR041373">
    <property type="entry name" value="RT_RNaseH"/>
</dbReference>
<accession>A0A0A9XXC5</accession>